<feature type="region of interest" description="Disordered" evidence="1">
    <location>
        <begin position="34"/>
        <end position="80"/>
    </location>
</feature>
<evidence type="ECO:0000313" key="3">
    <source>
        <dbReference type="Proteomes" id="UP000807504"/>
    </source>
</evidence>
<accession>A0A8T0FUH1</accession>
<reference evidence="2" key="2">
    <citation type="submission" date="2020-06" db="EMBL/GenBank/DDBJ databases">
        <authorList>
            <person name="Sheffer M."/>
        </authorList>
    </citation>
    <scope>NUCLEOTIDE SEQUENCE</scope>
</reference>
<dbReference type="AlphaFoldDB" id="A0A8T0FUH1"/>
<evidence type="ECO:0000313" key="2">
    <source>
        <dbReference type="EMBL" id="KAF8794332.1"/>
    </source>
</evidence>
<gene>
    <name evidence="2" type="ORF">HNY73_002323</name>
</gene>
<proteinExistence type="predicted"/>
<evidence type="ECO:0000256" key="1">
    <source>
        <dbReference type="SAM" id="MobiDB-lite"/>
    </source>
</evidence>
<sequence>MVLSSTEPCEDWAKIPIKVLYSAGSYEKARRKLKRAEETCNLPSDSDLNENRRKYEDPIENMPTTSRHNPQIPVTSHRAP</sequence>
<reference evidence="2" key="1">
    <citation type="journal article" date="2020" name="bioRxiv">
        <title>Chromosome-level reference genome of the European wasp spider Argiope bruennichi: a resource for studies on range expansion and evolutionary adaptation.</title>
        <authorList>
            <person name="Sheffer M.M."/>
            <person name="Hoppe A."/>
            <person name="Krehenwinkel H."/>
            <person name="Uhl G."/>
            <person name="Kuss A.W."/>
            <person name="Jensen L."/>
            <person name="Jensen C."/>
            <person name="Gillespie R.G."/>
            <person name="Hoff K.J."/>
            <person name="Prost S."/>
        </authorList>
    </citation>
    <scope>NUCLEOTIDE SEQUENCE</scope>
</reference>
<comment type="caution">
    <text evidence="2">The sequence shown here is derived from an EMBL/GenBank/DDBJ whole genome shotgun (WGS) entry which is preliminary data.</text>
</comment>
<name>A0A8T0FUH1_ARGBR</name>
<keyword evidence="3" id="KW-1185">Reference proteome</keyword>
<dbReference type="EMBL" id="JABXBU010000002">
    <property type="protein sequence ID" value="KAF8794332.1"/>
    <property type="molecule type" value="Genomic_DNA"/>
</dbReference>
<organism evidence="2 3">
    <name type="scientific">Argiope bruennichi</name>
    <name type="common">Wasp spider</name>
    <name type="synonym">Aranea bruennichi</name>
    <dbReference type="NCBI Taxonomy" id="94029"/>
    <lineage>
        <taxon>Eukaryota</taxon>
        <taxon>Metazoa</taxon>
        <taxon>Ecdysozoa</taxon>
        <taxon>Arthropoda</taxon>
        <taxon>Chelicerata</taxon>
        <taxon>Arachnida</taxon>
        <taxon>Araneae</taxon>
        <taxon>Araneomorphae</taxon>
        <taxon>Entelegynae</taxon>
        <taxon>Araneoidea</taxon>
        <taxon>Araneidae</taxon>
        <taxon>Argiope</taxon>
    </lineage>
</organism>
<feature type="compositionally biased region" description="Polar residues" evidence="1">
    <location>
        <begin position="62"/>
        <end position="74"/>
    </location>
</feature>
<protein>
    <submittedName>
        <fullName evidence="2">Uncharacterized protein</fullName>
    </submittedName>
</protein>
<dbReference type="Proteomes" id="UP000807504">
    <property type="component" value="Unassembled WGS sequence"/>
</dbReference>